<sequence>MSSHTVLNKSRHSRHGLPAREEKEKLQNQMAPGSWEEVRELQPCDGCPVSQLQRNCKTCDVCPGFRETANPDVVLSQKL</sequence>
<accession>A0A4Y2B0G2</accession>
<reference evidence="2 3" key="1">
    <citation type="journal article" date="2019" name="Sci. Rep.">
        <title>Orb-weaving spider Araneus ventricosus genome elucidates the spidroin gene catalogue.</title>
        <authorList>
            <person name="Kono N."/>
            <person name="Nakamura H."/>
            <person name="Ohtoshi R."/>
            <person name="Moran D.A.P."/>
            <person name="Shinohara A."/>
            <person name="Yoshida Y."/>
            <person name="Fujiwara M."/>
            <person name="Mori M."/>
            <person name="Tomita M."/>
            <person name="Arakawa K."/>
        </authorList>
    </citation>
    <scope>NUCLEOTIDE SEQUENCE [LARGE SCALE GENOMIC DNA]</scope>
</reference>
<comment type="caution">
    <text evidence="2">The sequence shown here is derived from an EMBL/GenBank/DDBJ whole genome shotgun (WGS) entry which is preliminary data.</text>
</comment>
<protein>
    <submittedName>
        <fullName evidence="2">Uncharacterized protein</fullName>
    </submittedName>
</protein>
<evidence type="ECO:0000313" key="2">
    <source>
        <dbReference type="EMBL" id="GBL84776.1"/>
    </source>
</evidence>
<gene>
    <name evidence="2" type="ORF">AVEN_272444_1</name>
</gene>
<evidence type="ECO:0000256" key="1">
    <source>
        <dbReference type="SAM" id="MobiDB-lite"/>
    </source>
</evidence>
<name>A0A4Y2B0G2_ARAVE</name>
<dbReference type="EMBL" id="BGPR01081852">
    <property type="protein sequence ID" value="GBL84776.1"/>
    <property type="molecule type" value="Genomic_DNA"/>
</dbReference>
<dbReference type="Proteomes" id="UP000499080">
    <property type="component" value="Unassembled WGS sequence"/>
</dbReference>
<evidence type="ECO:0000313" key="3">
    <source>
        <dbReference type="Proteomes" id="UP000499080"/>
    </source>
</evidence>
<proteinExistence type="predicted"/>
<keyword evidence="3" id="KW-1185">Reference proteome</keyword>
<feature type="region of interest" description="Disordered" evidence="1">
    <location>
        <begin position="1"/>
        <end position="24"/>
    </location>
</feature>
<dbReference type="AlphaFoldDB" id="A0A4Y2B0G2"/>
<organism evidence="2 3">
    <name type="scientific">Araneus ventricosus</name>
    <name type="common">Orbweaver spider</name>
    <name type="synonym">Epeira ventricosa</name>
    <dbReference type="NCBI Taxonomy" id="182803"/>
    <lineage>
        <taxon>Eukaryota</taxon>
        <taxon>Metazoa</taxon>
        <taxon>Ecdysozoa</taxon>
        <taxon>Arthropoda</taxon>
        <taxon>Chelicerata</taxon>
        <taxon>Arachnida</taxon>
        <taxon>Araneae</taxon>
        <taxon>Araneomorphae</taxon>
        <taxon>Entelegynae</taxon>
        <taxon>Araneoidea</taxon>
        <taxon>Araneidae</taxon>
        <taxon>Araneus</taxon>
    </lineage>
</organism>